<organism evidence="3 4">
    <name type="scientific">Bailinhaonella thermotolerans</name>
    <dbReference type="NCBI Taxonomy" id="1070861"/>
    <lineage>
        <taxon>Bacteria</taxon>
        <taxon>Bacillati</taxon>
        <taxon>Actinomycetota</taxon>
        <taxon>Actinomycetes</taxon>
        <taxon>Streptosporangiales</taxon>
        <taxon>Streptosporangiaceae</taxon>
        <taxon>Bailinhaonella</taxon>
    </lineage>
</organism>
<dbReference type="PANTHER" id="PTHR36834:SF1">
    <property type="entry name" value="INTEGRAL MEMBRANE PROTEIN"/>
    <property type="match status" value="1"/>
</dbReference>
<feature type="transmembrane region" description="Helical" evidence="1">
    <location>
        <begin position="313"/>
        <end position="341"/>
    </location>
</feature>
<keyword evidence="1" id="KW-0812">Transmembrane</keyword>
<dbReference type="EMBL" id="QZEY01000025">
    <property type="protein sequence ID" value="RJL21448.1"/>
    <property type="molecule type" value="Genomic_DNA"/>
</dbReference>
<reference evidence="3 4" key="1">
    <citation type="submission" date="2018-09" db="EMBL/GenBank/DDBJ databases">
        <title>YIM 75507 draft genome.</title>
        <authorList>
            <person name="Tang S."/>
            <person name="Feng Y."/>
        </authorList>
    </citation>
    <scope>NUCLEOTIDE SEQUENCE [LARGE SCALE GENOMIC DNA]</scope>
    <source>
        <strain evidence="3 4">YIM 75507</strain>
    </source>
</reference>
<dbReference type="OrthoDB" id="4822551at2"/>
<feature type="transmembrane region" description="Helical" evidence="1">
    <location>
        <begin position="121"/>
        <end position="140"/>
    </location>
</feature>
<keyword evidence="4" id="KW-1185">Reference proteome</keyword>
<keyword evidence="1" id="KW-0472">Membrane</keyword>
<keyword evidence="1" id="KW-1133">Transmembrane helix</keyword>
<sequence length="378" mass="39707">MISTAWTRRYAAGSVDVYVSQGRIALFLTPLAIVVCALPFVARQYRRFGRVGLWPGLVAAAMVLYACGVAAFALFPLPEVTPGFCQARETLLRPRWELGASVRDILRESAGGLGGLPAGRAALRIVFDVLLFAPLGFLLWYRYRAGLARTALAGLAGSALVETSQLTGLWGLYPCAYRLFDADDLVINTAGAVLGWAVAVPLARGLPSAWPIPPSPDLSPPGAGRRLAGLLLDGVLWLLAAPLVTMLLARAWTWATGGAPPFTPPLAYAVTGLALFVVVPAVRRDAATPGLAAVHVAVAGTGWRRRARLAPPYLAIVAGGVVAAASSPLAAMALAGLVGVLELERRGLLAQWTGTEVVTRRALDLAAEFSPGPAPLRR</sequence>
<accession>A0A3A4A6M2</accession>
<evidence type="ECO:0000256" key="1">
    <source>
        <dbReference type="SAM" id="Phobius"/>
    </source>
</evidence>
<feature type="transmembrane region" description="Helical" evidence="1">
    <location>
        <begin position="265"/>
        <end position="282"/>
    </location>
</feature>
<proteinExistence type="predicted"/>
<gene>
    <name evidence="3" type="ORF">D5H75_37430</name>
</gene>
<dbReference type="InterPro" id="IPR053150">
    <property type="entry name" value="Teicoplanin_resist-assoc"/>
</dbReference>
<feature type="transmembrane region" description="Helical" evidence="1">
    <location>
        <begin position="24"/>
        <end position="42"/>
    </location>
</feature>
<evidence type="ECO:0000313" key="3">
    <source>
        <dbReference type="EMBL" id="RJL21448.1"/>
    </source>
</evidence>
<name>A0A3A4A6M2_9ACTN</name>
<dbReference type="Pfam" id="PF04892">
    <property type="entry name" value="VanZ"/>
    <property type="match status" value="1"/>
</dbReference>
<feature type="transmembrane region" description="Helical" evidence="1">
    <location>
        <begin position="54"/>
        <end position="75"/>
    </location>
</feature>
<dbReference type="PANTHER" id="PTHR36834">
    <property type="entry name" value="MEMBRANE PROTEIN-RELATED"/>
    <property type="match status" value="1"/>
</dbReference>
<feature type="domain" description="VanZ-like" evidence="2">
    <location>
        <begin position="63"/>
        <end position="200"/>
    </location>
</feature>
<protein>
    <submittedName>
        <fullName evidence="3">VanZ family protein</fullName>
    </submittedName>
</protein>
<comment type="caution">
    <text evidence="3">The sequence shown here is derived from an EMBL/GenBank/DDBJ whole genome shotgun (WGS) entry which is preliminary data.</text>
</comment>
<dbReference type="Proteomes" id="UP000265768">
    <property type="component" value="Unassembled WGS sequence"/>
</dbReference>
<feature type="transmembrane region" description="Helical" evidence="1">
    <location>
        <begin position="227"/>
        <end position="253"/>
    </location>
</feature>
<dbReference type="AlphaFoldDB" id="A0A3A4A6M2"/>
<dbReference type="InterPro" id="IPR006976">
    <property type="entry name" value="VanZ-like"/>
</dbReference>
<evidence type="ECO:0000259" key="2">
    <source>
        <dbReference type="Pfam" id="PF04892"/>
    </source>
</evidence>
<evidence type="ECO:0000313" key="4">
    <source>
        <dbReference type="Proteomes" id="UP000265768"/>
    </source>
</evidence>